<evidence type="ECO:0000313" key="2">
    <source>
        <dbReference type="WBParaSite" id="nRc.2.0.1.t42761-RA"/>
    </source>
</evidence>
<proteinExistence type="predicted"/>
<name>A0A915KV03_ROMCU</name>
<sequence length="67" mass="7633">MLQPKACNACRTILGCKDCVNRALNRDFCCFECRASGCDVFDMIGIDEPLTKLRQIDENLDEDEEEN</sequence>
<keyword evidence="1" id="KW-1185">Reference proteome</keyword>
<reference evidence="2" key="1">
    <citation type="submission" date="2022-11" db="UniProtKB">
        <authorList>
            <consortium name="WormBaseParasite"/>
        </authorList>
    </citation>
    <scope>IDENTIFICATION</scope>
</reference>
<accession>A0A915KV03</accession>
<dbReference type="WBParaSite" id="nRc.2.0.1.t42761-RA">
    <property type="protein sequence ID" value="nRc.2.0.1.t42761-RA"/>
    <property type="gene ID" value="nRc.2.0.1.g42761"/>
</dbReference>
<protein>
    <submittedName>
        <fullName evidence="2">Uncharacterized protein</fullName>
    </submittedName>
</protein>
<dbReference type="Proteomes" id="UP000887565">
    <property type="component" value="Unplaced"/>
</dbReference>
<evidence type="ECO:0000313" key="1">
    <source>
        <dbReference type="Proteomes" id="UP000887565"/>
    </source>
</evidence>
<organism evidence="1 2">
    <name type="scientific">Romanomermis culicivorax</name>
    <name type="common">Nematode worm</name>
    <dbReference type="NCBI Taxonomy" id="13658"/>
    <lineage>
        <taxon>Eukaryota</taxon>
        <taxon>Metazoa</taxon>
        <taxon>Ecdysozoa</taxon>
        <taxon>Nematoda</taxon>
        <taxon>Enoplea</taxon>
        <taxon>Dorylaimia</taxon>
        <taxon>Mermithida</taxon>
        <taxon>Mermithoidea</taxon>
        <taxon>Mermithidae</taxon>
        <taxon>Romanomermis</taxon>
    </lineage>
</organism>
<dbReference type="AlphaFoldDB" id="A0A915KV03"/>